<dbReference type="SUPFAM" id="SSF52540">
    <property type="entry name" value="P-loop containing nucleoside triphosphate hydrolases"/>
    <property type="match status" value="1"/>
</dbReference>
<keyword evidence="7" id="KW-0029">Amino-acid transport</keyword>
<dbReference type="GO" id="GO:0016887">
    <property type="term" value="F:ATP hydrolysis activity"/>
    <property type="evidence" value="ECO:0007669"/>
    <property type="project" value="InterPro"/>
</dbReference>
<evidence type="ECO:0000313" key="10">
    <source>
        <dbReference type="EMBL" id="HHP82225.1"/>
    </source>
</evidence>
<dbReference type="PROSITE" id="PS00211">
    <property type="entry name" value="ABC_TRANSPORTER_1"/>
    <property type="match status" value="1"/>
</dbReference>
<evidence type="ECO:0000256" key="1">
    <source>
        <dbReference type="ARBA" id="ARBA00004202"/>
    </source>
</evidence>
<dbReference type="InterPro" id="IPR050086">
    <property type="entry name" value="MetN_ABC_transporter-like"/>
</dbReference>
<keyword evidence="3" id="KW-0813">Transport</keyword>
<proteinExistence type="inferred from homology"/>
<keyword evidence="4" id="KW-1003">Cell membrane</keyword>
<dbReference type="GO" id="GO:0005524">
    <property type="term" value="F:ATP binding"/>
    <property type="evidence" value="ECO:0007669"/>
    <property type="project" value="UniProtKB-KW"/>
</dbReference>
<dbReference type="PIRSF" id="PIRSF039085">
    <property type="entry name" value="ABC_ATPase_HisP"/>
    <property type="match status" value="1"/>
</dbReference>
<evidence type="ECO:0000256" key="7">
    <source>
        <dbReference type="ARBA" id="ARBA00022970"/>
    </source>
</evidence>
<evidence type="ECO:0000256" key="4">
    <source>
        <dbReference type="ARBA" id="ARBA00022475"/>
    </source>
</evidence>
<protein>
    <submittedName>
        <fullName evidence="10">Amino acid ABC transporter ATP-binding protein</fullName>
    </submittedName>
</protein>
<dbReference type="GO" id="GO:0005886">
    <property type="term" value="C:plasma membrane"/>
    <property type="evidence" value="ECO:0007669"/>
    <property type="project" value="UniProtKB-SubCell"/>
</dbReference>
<dbReference type="InterPro" id="IPR003439">
    <property type="entry name" value="ABC_transporter-like_ATP-bd"/>
</dbReference>
<dbReference type="PANTHER" id="PTHR43166">
    <property type="entry name" value="AMINO ACID IMPORT ATP-BINDING PROTEIN"/>
    <property type="match status" value="1"/>
</dbReference>
<dbReference type="GO" id="GO:0015424">
    <property type="term" value="F:ABC-type amino acid transporter activity"/>
    <property type="evidence" value="ECO:0007669"/>
    <property type="project" value="InterPro"/>
</dbReference>
<dbReference type="SMART" id="SM00382">
    <property type="entry name" value="AAA"/>
    <property type="match status" value="1"/>
</dbReference>
<evidence type="ECO:0000256" key="6">
    <source>
        <dbReference type="ARBA" id="ARBA00022840"/>
    </source>
</evidence>
<dbReference type="InterPro" id="IPR017871">
    <property type="entry name" value="ABC_transporter-like_CS"/>
</dbReference>
<dbReference type="PROSITE" id="PS50893">
    <property type="entry name" value="ABC_TRANSPORTER_2"/>
    <property type="match status" value="1"/>
</dbReference>
<feature type="domain" description="ABC transporter" evidence="9">
    <location>
        <begin position="6"/>
        <end position="241"/>
    </location>
</feature>
<dbReference type="InterPro" id="IPR027417">
    <property type="entry name" value="P-loop_NTPase"/>
</dbReference>
<comment type="similarity">
    <text evidence="2">Belongs to the ABC transporter superfamily.</text>
</comment>
<evidence type="ECO:0000256" key="3">
    <source>
        <dbReference type="ARBA" id="ARBA00022448"/>
    </source>
</evidence>
<comment type="caution">
    <text evidence="10">The sequence shown here is derived from an EMBL/GenBank/DDBJ whole genome shotgun (WGS) entry which is preliminary data.</text>
</comment>
<keyword evidence="6 10" id="KW-0067">ATP-binding</keyword>
<dbReference type="CDD" id="cd03262">
    <property type="entry name" value="ABC_HisP_GlnQ"/>
    <property type="match status" value="1"/>
</dbReference>
<dbReference type="Pfam" id="PF00005">
    <property type="entry name" value="ABC_tran"/>
    <property type="match status" value="1"/>
</dbReference>
<comment type="subcellular location">
    <subcellularLocation>
        <location evidence="1">Cell membrane</location>
        <topology evidence="1">Peripheral membrane protein</topology>
    </subcellularLocation>
</comment>
<accession>A0A7C5XQK7</accession>
<dbReference type="AlphaFoldDB" id="A0A7C5XQK7"/>
<reference evidence="10" key="1">
    <citation type="journal article" date="2020" name="mSystems">
        <title>Genome- and Community-Level Interaction Insights into Carbon Utilization and Element Cycling Functions of Hydrothermarchaeota in Hydrothermal Sediment.</title>
        <authorList>
            <person name="Zhou Z."/>
            <person name="Liu Y."/>
            <person name="Xu W."/>
            <person name="Pan J."/>
            <person name="Luo Z.H."/>
            <person name="Li M."/>
        </authorList>
    </citation>
    <scope>NUCLEOTIDE SEQUENCE [LARGE SCALE GENOMIC DNA]</scope>
    <source>
        <strain evidence="10">SpSt-1121</strain>
    </source>
</reference>
<dbReference type="PANTHER" id="PTHR43166:SF9">
    <property type="entry name" value="GLUTAMATE_ASPARTATE IMPORT ATP-BINDING PROTEIN GLTL"/>
    <property type="match status" value="1"/>
</dbReference>
<evidence type="ECO:0000259" key="9">
    <source>
        <dbReference type="PROSITE" id="PS50893"/>
    </source>
</evidence>
<organism evidence="10">
    <name type="scientific">Ignisphaera aggregans</name>
    <dbReference type="NCBI Taxonomy" id="334771"/>
    <lineage>
        <taxon>Archaea</taxon>
        <taxon>Thermoproteota</taxon>
        <taxon>Thermoprotei</taxon>
        <taxon>Desulfurococcales</taxon>
        <taxon>Desulfurococcaceae</taxon>
        <taxon>Ignisphaera</taxon>
    </lineage>
</organism>
<dbReference type="EMBL" id="DRZI01000262">
    <property type="protein sequence ID" value="HHP82225.1"/>
    <property type="molecule type" value="Genomic_DNA"/>
</dbReference>
<dbReference type="InterPro" id="IPR003593">
    <property type="entry name" value="AAA+_ATPase"/>
</dbReference>
<evidence type="ECO:0000256" key="5">
    <source>
        <dbReference type="ARBA" id="ARBA00022741"/>
    </source>
</evidence>
<dbReference type="Gene3D" id="3.40.50.300">
    <property type="entry name" value="P-loop containing nucleotide triphosphate hydrolases"/>
    <property type="match status" value="1"/>
</dbReference>
<evidence type="ECO:0000256" key="8">
    <source>
        <dbReference type="ARBA" id="ARBA00023136"/>
    </source>
</evidence>
<keyword evidence="8" id="KW-0472">Membrane</keyword>
<evidence type="ECO:0000256" key="2">
    <source>
        <dbReference type="ARBA" id="ARBA00005417"/>
    </source>
</evidence>
<sequence>MDSDILVVEDLWKFYGREAVLRNVNFSVRRNETKVIIGPSGSGKSTLLRCINLLVKPDRGRIILDGDIVTEKKRDIHNIRSQIGFVFQHFNLFNHLTAIDNVLLGLTKVKRLPREEALRKAKEALLSVGITEDLWRKYPAQLSGGQQQRVAIARAIAMDPKIILFDEPTSALDPELIWEVLNVMEKLSRGGMTMIVVTHELGFAMKVAHEVIFMDGGTIIEKGPPEQILMRPKNERVRRFMERMIYLYSLNSQFKV</sequence>
<gene>
    <name evidence="10" type="ORF">ENM84_06130</name>
</gene>
<name>A0A7C5XQK7_9CREN</name>
<keyword evidence="5" id="KW-0547">Nucleotide-binding</keyword>
<dbReference type="InterPro" id="IPR030679">
    <property type="entry name" value="ABC_ATPase_HisP-typ"/>
</dbReference>